<dbReference type="GO" id="GO:0032259">
    <property type="term" value="P:methylation"/>
    <property type="evidence" value="ECO:0007669"/>
    <property type="project" value="UniProtKB-KW"/>
</dbReference>
<dbReference type="GO" id="GO:0000176">
    <property type="term" value="C:nuclear exosome (RNase complex)"/>
    <property type="evidence" value="ECO:0007669"/>
    <property type="project" value="UniProtKB-ARBA"/>
</dbReference>
<feature type="compositionally biased region" description="Low complexity" evidence="18">
    <location>
        <begin position="1489"/>
        <end position="1502"/>
    </location>
</feature>
<evidence type="ECO:0000256" key="6">
    <source>
        <dbReference type="ARBA" id="ARBA00022679"/>
    </source>
</evidence>
<dbReference type="HOGENOM" id="CLU_237496_0_0_1"/>
<dbReference type="Proteomes" id="UP000018001">
    <property type="component" value="Unassembled WGS sequence"/>
</dbReference>
<feature type="transmembrane region" description="Helical" evidence="16 17">
    <location>
        <begin position="111"/>
        <end position="131"/>
    </location>
</feature>
<evidence type="ECO:0000256" key="2">
    <source>
        <dbReference type="ARBA" id="ARBA00004969"/>
    </source>
</evidence>
<feature type="transmembrane region" description="Helical" evidence="16 17">
    <location>
        <begin position="561"/>
        <end position="594"/>
    </location>
</feature>
<dbReference type="FunFam" id="2.60.40.2840:FF:000006">
    <property type="entry name" value="Phosphatidylethanolamine N-methyltransferase"/>
    <property type="match status" value="1"/>
</dbReference>
<keyword evidence="5 16" id="KW-0489">Methyltransferase</keyword>
<proteinExistence type="inferred from homology"/>
<protein>
    <recommendedName>
        <fullName evidence="16 17">Phosphatidylethanolamine N-methyltransferase</fullName>
        <shortName evidence="16">PE methyltransferase</shortName>
        <shortName evidence="16 17">PEAMT</shortName>
        <shortName evidence="16">PEMT</shortName>
        <ecNumber evidence="16 17">2.1.1.17</ecNumber>
    </recommendedName>
</protein>
<evidence type="ECO:0000256" key="5">
    <source>
        <dbReference type="ARBA" id="ARBA00022603"/>
    </source>
</evidence>
<evidence type="ECO:0000256" key="7">
    <source>
        <dbReference type="ARBA" id="ARBA00022691"/>
    </source>
</evidence>
<feature type="region of interest" description="Disordered" evidence="18">
    <location>
        <begin position="1553"/>
        <end position="1641"/>
    </location>
</feature>
<comment type="pathway">
    <text evidence="3">Lipid metabolism.</text>
</comment>
<evidence type="ECO:0000256" key="15">
    <source>
        <dbReference type="ARBA" id="ARBA00057332"/>
    </source>
</evidence>
<gene>
    <name evidence="21" type="ORF">PVAR5_0301</name>
</gene>
<comment type="function">
    <text evidence="15 16 17">Catalyzes the first step of the methylation pathway of phosphatidylcholine biosynthesis, the SAM-dependent methylation of phosphatidylethanolamine (PE) to phosphatidylmonomethylethanolamine (PMME).</text>
</comment>
<dbReference type="FunFam" id="3.30.230.70:FF:000019">
    <property type="entry name" value="3 exoribonuclease family protein"/>
    <property type="match status" value="1"/>
</dbReference>
<dbReference type="Pfam" id="PF04191">
    <property type="entry name" value="PEMT"/>
    <property type="match status" value="2"/>
</dbReference>
<evidence type="ECO:0000256" key="10">
    <source>
        <dbReference type="ARBA" id="ARBA00022989"/>
    </source>
</evidence>
<reference evidence="22" key="1">
    <citation type="journal article" date="2014" name="Genome Announc.">
        <title>Draft genome sequence of the formaldehyde-resistant fungus Byssochlamys spectabilis No. 5 (anamorph Paecilomyces variotii No. 5) (NBRC109023).</title>
        <authorList>
            <person name="Oka T."/>
            <person name="Ekino K."/>
            <person name="Fukuda K."/>
            <person name="Nomura Y."/>
        </authorList>
    </citation>
    <scope>NUCLEOTIDE SEQUENCE [LARGE SCALE GENOMIC DNA]</scope>
    <source>
        <strain evidence="22">No. 5 / NBRC 109023</strain>
    </source>
</reference>
<dbReference type="InterPro" id="IPR007318">
    <property type="entry name" value="Phopholipid_MeTrfase"/>
</dbReference>
<evidence type="ECO:0000259" key="19">
    <source>
        <dbReference type="Pfam" id="PF01138"/>
    </source>
</evidence>
<name>V5FT00_BYSSN</name>
<dbReference type="SUPFAM" id="SSF54211">
    <property type="entry name" value="Ribosomal protein S5 domain 2-like"/>
    <property type="match status" value="1"/>
</dbReference>
<feature type="transmembrane region" description="Helical" evidence="16 17">
    <location>
        <begin position="391"/>
        <end position="412"/>
    </location>
</feature>
<keyword evidence="9 16" id="KW-0256">Endoplasmic reticulum</keyword>
<comment type="subcellular location">
    <subcellularLocation>
        <location evidence="1">Endomembrane system</location>
        <topology evidence="1">Multi-pass membrane protein</topology>
    </subcellularLocation>
    <subcellularLocation>
        <location evidence="16 17">Endoplasmic reticulum membrane</location>
        <topology evidence="16 17">Multi-pass membrane protein</topology>
    </subcellularLocation>
</comment>
<keyword evidence="6 16" id="KW-0808">Transferase</keyword>
<dbReference type="GO" id="GO:0006656">
    <property type="term" value="P:phosphatidylcholine biosynthetic process"/>
    <property type="evidence" value="ECO:0007669"/>
    <property type="project" value="UniProtKB-UniRule"/>
</dbReference>
<dbReference type="Gene3D" id="3.30.230.70">
    <property type="entry name" value="GHMP Kinase, N-terminal domain"/>
    <property type="match status" value="1"/>
</dbReference>
<dbReference type="EMBL" id="BAUL01000004">
    <property type="protein sequence ID" value="GAD91727.1"/>
    <property type="molecule type" value="Genomic_DNA"/>
</dbReference>
<feature type="region of interest" description="Disordered" evidence="18">
    <location>
        <begin position="39"/>
        <end position="60"/>
    </location>
</feature>
<dbReference type="UniPathway" id="UPA00753"/>
<evidence type="ECO:0000256" key="1">
    <source>
        <dbReference type="ARBA" id="ARBA00004127"/>
    </source>
</evidence>
<keyword evidence="11 16" id="KW-0443">Lipid metabolism</keyword>
<comment type="pathway">
    <text evidence="2 16 17">Phospholipid metabolism; phosphatidylcholine biosynthesis.</text>
</comment>
<keyword evidence="10 16" id="KW-1133">Transmembrane helix</keyword>
<evidence type="ECO:0000256" key="17">
    <source>
        <dbReference type="RuleBase" id="RU361122"/>
    </source>
</evidence>
<evidence type="ECO:0000313" key="22">
    <source>
        <dbReference type="Proteomes" id="UP000018001"/>
    </source>
</evidence>
<feature type="transmembrane region" description="Helical" evidence="16 17">
    <location>
        <begin position="418"/>
        <end position="442"/>
    </location>
</feature>
<dbReference type="InParanoid" id="V5FT00"/>
<feature type="region of interest" description="Disordered" evidence="18">
    <location>
        <begin position="1763"/>
        <end position="1825"/>
    </location>
</feature>
<feature type="compositionally biased region" description="Basic and acidic residues" evidence="18">
    <location>
        <begin position="1466"/>
        <end position="1476"/>
    </location>
</feature>
<evidence type="ECO:0000256" key="13">
    <source>
        <dbReference type="ARBA" id="ARBA00023209"/>
    </source>
</evidence>
<feature type="compositionally biased region" description="Basic and acidic residues" evidence="18">
    <location>
        <begin position="1802"/>
        <end position="1814"/>
    </location>
</feature>
<dbReference type="EC" id="2.1.1.17" evidence="16 17"/>
<feature type="domain" description="Exoribonuclease phosphorolytic" evidence="19">
    <location>
        <begin position="1070"/>
        <end position="1233"/>
    </location>
</feature>
<evidence type="ECO:0000259" key="20">
    <source>
        <dbReference type="Pfam" id="PF22980"/>
    </source>
</evidence>
<keyword evidence="22" id="KW-1185">Reference proteome</keyword>
<keyword evidence="13 16" id="KW-0594">Phospholipid biosynthesis</keyword>
<evidence type="ECO:0000313" key="21">
    <source>
        <dbReference type="EMBL" id="GAD91727.1"/>
    </source>
</evidence>
<comment type="similarity">
    <text evidence="16 17">Belongs to the class VI-like SAM-binding methyltransferase superfamily. CHO2 family.</text>
</comment>
<dbReference type="OrthoDB" id="4583at2759"/>
<dbReference type="Pfam" id="PF01138">
    <property type="entry name" value="RNase_PH"/>
    <property type="match status" value="1"/>
</dbReference>
<dbReference type="PROSITE" id="PS51598">
    <property type="entry name" value="SAM_CHO2"/>
    <property type="match status" value="1"/>
</dbReference>
<evidence type="ECO:0000256" key="11">
    <source>
        <dbReference type="ARBA" id="ARBA00023098"/>
    </source>
</evidence>
<feature type="compositionally biased region" description="Basic and acidic residues" evidence="18">
    <location>
        <begin position="41"/>
        <end position="53"/>
    </location>
</feature>
<dbReference type="PANTHER" id="PTHR32138:SF0">
    <property type="entry name" value="PHOSPHATIDYLETHANOLAMINE N-METHYLTRANSFERASE"/>
    <property type="match status" value="1"/>
</dbReference>
<dbReference type="GO" id="GO:0005789">
    <property type="term" value="C:endoplasmic reticulum membrane"/>
    <property type="evidence" value="ECO:0007669"/>
    <property type="project" value="UniProtKB-SubCell"/>
</dbReference>
<keyword evidence="4 16" id="KW-0444">Lipid biosynthesis</keyword>
<keyword evidence="7 16" id="KW-0949">S-adenosyl-L-methionine</keyword>
<dbReference type="InterPro" id="IPR054505">
    <property type="entry name" value="Myb_DNA-bind_8"/>
</dbReference>
<feature type="domain" description="Myb-like DNA-binding" evidence="20">
    <location>
        <begin position="1418"/>
        <end position="1447"/>
    </location>
</feature>
<keyword evidence="14 16" id="KW-1208">Phospholipid metabolism</keyword>
<feature type="compositionally biased region" description="Basic and acidic residues" evidence="18">
    <location>
        <begin position="1558"/>
        <end position="1586"/>
    </location>
</feature>
<evidence type="ECO:0000256" key="16">
    <source>
        <dbReference type="HAMAP-Rule" id="MF_03217"/>
    </source>
</evidence>
<feature type="compositionally biased region" description="Polar residues" evidence="18">
    <location>
        <begin position="1815"/>
        <end position="1825"/>
    </location>
</feature>
<comment type="catalytic activity">
    <reaction evidence="16 17">
        <text>a 1,2-diacyl-sn-glycero-3-phosphoethanolamine + S-adenosyl-L-methionine = a 1,2-diacyl-sn-glycero-3-phospho-N-methylethanolamine + S-adenosyl-L-homocysteine + H(+)</text>
        <dbReference type="Rhea" id="RHEA:11164"/>
        <dbReference type="ChEBI" id="CHEBI:15378"/>
        <dbReference type="ChEBI" id="CHEBI:57856"/>
        <dbReference type="ChEBI" id="CHEBI:59789"/>
        <dbReference type="ChEBI" id="CHEBI:64573"/>
        <dbReference type="ChEBI" id="CHEBI:64612"/>
        <dbReference type="EC" id="2.1.1.17"/>
    </reaction>
</comment>
<dbReference type="Pfam" id="PF22980">
    <property type="entry name" value="Myb_DNA-bind_8"/>
    <property type="match status" value="1"/>
</dbReference>
<evidence type="ECO:0000256" key="4">
    <source>
        <dbReference type="ARBA" id="ARBA00022516"/>
    </source>
</evidence>
<evidence type="ECO:0000256" key="18">
    <source>
        <dbReference type="SAM" id="MobiDB-lite"/>
    </source>
</evidence>
<feature type="transmembrane region" description="Helical" evidence="16 17">
    <location>
        <begin position="200"/>
        <end position="218"/>
    </location>
</feature>
<keyword evidence="8 16" id="KW-0812">Transmembrane</keyword>
<feature type="transmembrane region" description="Helical" evidence="16 17">
    <location>
        <begin position="87"/>
        <end position="104"/>
    </location>
</feature>
<feature type="transmembrane region" description="Helical" evidence="16 17">
    <location>
        <begin position="225"/>
        <end position="245"/>
    </location>
</feature>
<evidence type="ECO:0000256" key="14">
    <source>
        <dbReference type="ARBA" id="ARBA00023264"/>
    </source>
</evidence>
<feature type="region of interest" description="Disordered" evidence="18">
    <location>
        <begin position="1"/>
        <end position="27"/>
    </location>
</feature>
<evidence type="ECO:0000256" key="8">
    <source>
        <dbReference type="ARBA" id="ARBA00022692"/>
    </source>
</evidence>
<dbReference type="eggNOG" id="KOG1068">
    <property type="taxonomic scope" value="Eukaryota"/>
</dbReference>
<keyword evidence="12 16" id="KW-0472">Membrane</keyword>
<feature type="compositionally biased region" description="Polar residues" evidence="18">
    <location>
        <begin position="1620"/>
        <end position="1638"/>
    </location>
</feature>
<evidence type="ECO:0000256" key="3">
    <source>
        <dbReference type="ARBA" id="ARBA00005189"/>
    </source>
</evidence>
<dbReference type="InterPro" id="IPR020568">
    <property type="entry name" value="Ribosomal_Su5_D2-typ_SF"/>
</dbReference>
<comment type="caution">
    <text evidence="21">The sequence shown here is derived from an EMBL/GenBank/DDBJ whole genome shotgun (WGS) entry which is preliminary data.</text>
</comment>
<dbReference type="InterPro" id="IPR001247">
    <property type="entry name" value="ExoRNase_PH_dom1"/>
</dbReference>
<comment type="caution">
    <text evidence="16 17">Lacks conserved residue(s) required for the propagation of feature annotation.</text>
</comment>
<accession>V5FT00</accession>
<dbReference type="PANTHER" id="PTHR32138">
    <property type="entry name" value="PHOSPHATIDYLETHANOLAMINE N-METHYLTRANSFERASE"/>
    <property type="match status" value="1"/>
</dbReference>
<evidence type="ECO:0000256" key="9">
    <source>
        <dbReference type="ARBA" id="ARBA00022824"/>
    </source>
</evidence>
<dbReference type="InterPro" id="IPR027408">
    <property type="entry name" value="PNPase/RNase_PH_dom_sf"/>
</dbReference>
<dbReference type="HAMAP" id="MF_03217">
    <property type="entry name" value="PEMT"/>
    <property type="match status" value="1"/>
</dbReference>
<organism evidence="21 22">
    <name type="scientific">Byssochlamys spectabilis (strain No. 5 / NBRC 109023)</name>
    <name type="common">Paecilomyces variotii</name>
    <dbReference type="NCBI Taxonomy" id="1356009"/>
    <lineage>
        <taxon>Eukaryota</taxon>
        <taxon>Fungi</taxon>
        <taxon>Dikarya</taxon>
        <taxon>Ascomycota</taxon>
        <taxon>Pezizomycotina</taxon>
        <taxon>Eurotiomycetes</taxon>
        <taxon>Eurotiomycetidae</taxon>
        <taxon>Eurotiales</taxon>
        <taxon>Thermoascaceae</taxon>
        <taxon>Paecilomyces</taxon>
    </lineage>
</organism>
<evidence type="ECO:0000256" key="12">
    <source>
        <dbReference type="ARBA" id="ARBA00023136"/>
    </source>
</evidence>
<dbReference type="InterPro" id="IPR016219">
    <property type="entry name" value="Phosphatid-EA_MeTrfase_fun"/>
</dbReference>
<dbReference type="Gene3D" id="2.60.40.2840">
    <property type="match status" value="1"/>
</dbReference>
<feature type="region of interest" description="Disordered" evidence="18">
    <location>
        <begin position="1465"/>
        <end position="1505"/>
    </location>
</feature>
<feature type="compositionally biased region" description="Polar residues" evidence="18">
    <location>
        <begin position="1598"/>
        <end position="1610"/>
    </location>
</feature>
<sequence>MDDSQSTGTYRADNGLRERNIASQQDTLSAGQAVLTNMAEGEVKDKEGKDQKTFGRTPDGTVFTVPQTHDMVSQLLSPSEPKNLSDLIVLTILGLHIAGLWLLPSSARVPVFAAVYLFWRACYNVGIGWLLHNQSHHKTLVRWAEKTKIFVNPATGKNPHPELYKHIKRELETKIPKDYSFDEAPVEYNTWLVFRRLVDLILMCDFVSYCLFAIACSGRPANESLLMGTVRWTAGIVLVLFNLWVKLDAHRVVKDFAWYWGDFFYLIDQELTFDGVFEMAPHPMYSVGYAGYYGISLMAASYKVLFISIIAHAAQFAFLVLVENPHIEKTYNPPAPRKRSTDLGSISTVSLESAVPNAPSVTADPAPIVPTFSSKQPPSTHNLLGLRNFDLYRITDSSIILIQLLLFTLATVTPSTPVYQFFFVLNAALWRIWYSGGIGYVLNRQSNSKAWTRHFLKYGETPEEAWRQWKGTYHLSMTMCYASFIAACWKMYSLPPHWGYGLALLKHVLGAGMIALQIWTSVSIYDSLGEFGWFFGDFFFEAPRKLTYSGIYRFLNNPERVLGLAGVWGAVLITGSRAILVLALISHILSLAFIQLVERPHMQKLYGRSLRRDAGLVKSLKRSLPPSLQQLHGSVDKIFDESFEIVEDLLEAARPKLAAGVSTFVKDTTALFQKYPARITISRLDADLAGYDSRDYSLTVEGTEVSSGAEHEHRSGREGINARMPLDRRGEQKNLVFQYGAPIKVKWTAPLNHSKNDWVGLYMVTDNTSREITKVSSQGRWVATNWGAFDSVTCEEGIISSDVVTPASERGENRELASGEMVFAGDKLWWTQGVFEFRYHHNGKHNVMAISRPFEISINRFTEDEVETDQHGMVQSAVENALLPVVRNCFDRNPDVAPETVDEQYGSLVERDGKYAKRVVFAVRQMVGVEFAPEVVRADGNVRNLAWRICNAKKVLESAGQNIEQSKYSVCEKEEKFSSRQLEKMRWFSLAPKQPNSANIPPKLCFWGHSDIQLDGSESYDEALSAVLLPFDCMINGPPGGTRPPVFASLLKSATGAATERPTRTRQPTELRKIFLKTGLIPSATGSAYLEIQPSSSTTNSTSKSLVPPSSALKLTCTVHGPKPLPRSAAFSPNLVLTTHVKYAPFAARRRKGHIRDASERDLGVHLETAIRGAIIAERWPKSGLDVTITVLEAEDDRWWGDTPGSQDASWGMMNVLAGCITAASAAIADARIDCLDLVSGGVAALVAEGDASNAPRLLLDTDPAEHQSIISACVVGYLPSRDEITELWLKGDTSRVSLSADDKRSGHEALVDGAVDTARAAQTVLAEAVRESAERYAQMVVASTRESSQVPALPDMPSKIQQDVNLRFLYSCLQNSDYKTVSDNIYSDNSSNKKPGVFVLLALPLLDYSADGEFPLQIDFRAVGERAGIKAPAARMRFSRLKRQIEQGSMDEDIKAVYNKNATSRAEKANKKGEADNNPTLDSAVDFPTSKTGTKPGTTGKRLQDIDDHDIPLEVNKIAKYESDGGLCEVEQADVETDEDVPLAKRIKTIRKLAQPKAHEQPRTEYAAHNEDRQEHSRTLVEHPGDQSGPPGVRTVILNNDECQASRPEQPSLDIPGINSASNQPPETISNGEQQIPNEGADRRFKISQRIRDIVKIASSEISRTTPEIGQGDLFQHQQYNDGYTTYSFSRPFPTAFRPQPTSDGPKGPATTYSFGPEAIENNLIDPIIRPPFFRSGYRMPGVDHTNQHSISHIGTAKPSESAHEIQAQSESIDTNQHETTMDETLDGCEKLETHQLVAKRSTESQELSKKPQTETPSNVIELE</sequence>
<dbReference type="GO" id="GO:0004608">
    <property type="term" value="F:phosphatidylethanolamine N-methyltransferase activity"/>
    <property type="evidence" value="ECO:0007669"/>
    <property type="project" value="UniProtKB-UniRule"/>
</dbReference>